<dbReference type="InterPro" id="IPR014756">
    <property type="entry name" value="Ig_E-set"/>
</dbReference>
<dbReference type="GO" id="GO:0004553">
    <property type="term" value="F:hydrolase activity, hydrolyzing O-glycosyl compounds"/>
    <property type="evidence" value="ECO:0007669"/>
    <property type="project" value="InterPro"/>
</dbReference>
<dbReference type="PANTHER" id="PTHR10357">
    <property type="entry name" value="ALPHA-AMYLASE FAMILY MEMBER"/>
    <property type="match status" value="1"/>
</dbReference>
<keyword evidence="2 6" id="KW-0378">Hydrolase</keyword>
<dbReference type="AlphaFoldDB" id="A0A8J6IRC7"/>
<name>A0A8J6IRC7_9FIRM</name>
<evidence type="ECO:0000259" key="5">
    <source>
        <dbReference type="SMART" id="SM00642"/>
    </source>
</evidence>
<keyword evidence="3" id="KW-0136">Cellulose degradation</keyword>
<evidence type="ECO:0000256" key="4">
    <source>
        <dbReference type="ARBA" id="ARBA00023295"/>
    </source>
</evidence>
<keyword evidence="7" id="KW-1185">Reference proteome</keyword>
<evidence type="ECO:0000313" key="6">
    <source>
        <dbReference type="EMBL" id="MBC3517311.1"/>
    </source>
</evidence>
<evidence type="ECO:0000313" key="7">
    <source>
        <dbReference type="Proteomes" id="UP000597668"/>
    </source>
</evidence>
<feature type="domain" description="Glycosyl hydrolase family 13 catalytic" evidence="5">
    <location>
        <begin position="138"/>
        <end position="553"/>
    </location>
</feature>
<dbReference type="InterPro" id="IPR013783">
    <property type="entry name" value="Ig-like_fold"/>
</dbReference>
<gene>
    <name evidence="6" type="ORF">H8K20_13025</name>
</gene>
<dbReference type="RefSeq" id="WP_186488708.1">
    <property type="nucleotide sequence ID" value="NZ_JACOGI010000003.1"/>
</dbReference>
<protein>
    <submittedName>
        <fullName evidence="6">Glycoside hydrolase family 13 protein</fullName>
    </submittedName>
</protein>
<dbReference type="GO" id="GO:0030245">
    <property type="term" value="P:cellulose catabolic process"/>
    <property type="evidence" value="ECO:0007669"/>
    <property type="project" value="UniProtKB-KW"/>
</dbReference>
<dbReference type="Pfam" id="PF00128">
    <property type="entry name" value="Alpha-amylase"/>
    <property type="match status" value="1"/>
</dbReference>
<dbReference type="EMBL" id="JACOGI010000003">
    <property type="protein sequence ID" value="MBC3517311.1"/>
    <property type="molecule type" value="Genomic_DNA"/>
</dbReference>
<dbReference type="Gene3D" id="3.20.20.80">
    <property type="entry name" value="Glycosidases"/>
    <property type="match status" value="1"/>
</dbReference>
<dbReference type="Proteomes" id="UP000597668">
    <property type="component" value="Unassembled WGS sequence"/>
</dbReference>
<dbReference type="CDD" id="cd02857">
    <property type="entry name" value="E_set_CDase_PDE_N"/>
    <property type="match status" value="1"/>
</dbReference>
<dbReference type="CDD" id="cd11338">
    <property type="entry name" value="AmyAc_CMD"/>
    <property type="match status" value="1"/>
</dbReference>
<comment type="similarity">
    <text evidence="1">Belongs to the glycosyl hydrolase 13 family.</text>
</comment>
<evidence type="ECO:0000256" key="2">
    <source>
        <dbReference type="ARBA" id="ARBA00022801"/>
    </source>
</evidence>
<accession>A0A8J6IRC7</accession>
<keyword evidence="4" id="KW-0326">Glycosidase</keyword>
<dbReference type="InterPro" id="IPR006047">
    <property type="entry name" value="GH13_cat_dom"/>
</dbReference>
<organism evidence="6 7">
    <name type="scientific">Neobittarella massiliensis</name>
    <name type="common">ex Bilen et al. 2018</name>
    <dbReference type="NCBI Taxonomy" id="2041842"/>
    <lineage>
        <taxon>Bacteria</taxon>
        <taxon>Bacillati</taxon>
        <taxon>Bacillota</taxon>
        <taxon>Clostridia</taxon>
        <taxon>Eubacteriales</taxon>
        <taxon>Oscillospiraceae</taxon>
        <taxon>Neobittarella (ex Bilen et al. 2018)</taxon>
    </lineage>
</organism>
<dbReference type="SUPFAM" id="SSF51445">
    <property type="entry name" value="(Trans)glycosidases"/>
    <property type="match status" value="1"/>
</dbReference>
<reference evidence="6" key="1">
    <citation type="submission" date="2020-08" db="EMBL/GenBank/DDBJ databases">
        <authorList>
            <person name="Liu C."/>
            <person name="Sun Q."/>
        </authorList>
    </citation>
    <scope>NUCLEOTIDE SEQUENCE</scope>
    <source>
        <strain evidence="6">NSJ-65</strain>
    </source>
</reference>
<dbReference type="Gene3D" id="3.90.400.10">
    <property type="entry name" value="Oligo-1,6-glucosidase, Domain 2"/>
    <property type="match status" value="1"/>
</dbReference>
<dbReference type="Gene3D" id="2.60.40.10">
    <property type="entry name" value="Immunoglobulins"/>
    <property type="match status" value="1"/>
</dbReference>
<dbReference type="InterPro" id="IPR004185">
    <property type="entry name" value="Glyco_hydro_13_lg-like_dom"/>
</dbReference>
<dbReference type="InterPro" id="IPR045857">
    <property type="entry name" value="O16G_dom_2"/>
</dbReference>
<comment type="caution">
    <text evidence="6">The sequence shown here is derived from an EMBL/GenBank/DDBJ whole genome shotgun (WGS) entry which is preliminary data.</text>
</comment>
<dbReference type="InterPro" id="IPR017853">
    <property type="entry name" value="GH"/>
</dbReference>
<keyword evidence="3" id="KW-0624">Polysaccharide degradation</keyword>
<dbReference type="SMART" id="SM00642">
    <property type="entry name" value="Aamy"/>
    <property type="match status" value="1"/>
</dbReference>
<proteinExistence type="inferred from homology"/>
<dbReference type="PANTHER" id="PTHR10357:SF210">
    <property type="entry name" value="MALTODEXTRIN GLUCOSIDASE"/>
    <property type="match status" value="1"/>
</dbReference>
<evidence type="ECO:0000256" key="3">
    <source>
        <dbReference type="ARBA" id="ARBA00023001"/>
    </source>
</evidence>
<sequence length="668" mass="74665">MTSMQDIRHNSALCAYRLPMGAVCTGQKVTLRLQADPAQVEGVTVRIFINDQGQDHPMALDREGLWSYTFTAQAAPGVDWYYFIIHTIAGHTLYMGLPMGQTAGEGQLYDVPPCSFQLTVYKRGFTTPDWFKRSTMYQIFPDRYSCGDRAGAQKGLEYHRQMGRLVYPHQRWDELPLYEPLPGQPYYAPCDFFGGDLKGIEQHLDDLRDLGVTVLYLNPIVEAASNHRYDTADYKKVDPVLGSEQDFIHLCQKAATKGIRILLDGVYSHTGSDSVYFNKNENYPGPGAYQGKQSPYYKWYQFGADRDDYKSWWGFDTLPEVDEEAADWQQFVITGKDSVFNTWLARGAAGFRLDVADELPDDVIEKMRTALKRHSKDDVLLGEVWEDATIKESYGAKRTYALGQGLDSVMNYPLKEGLVRYLLGEQSAGALVDLLLMQRVNYPQHMYYCLMNLLSSHDIARIRTRLATGLTGQGMDRPSQVAATRAITPAQDQTAAARQKLAMAAIFSLPGVPCIYYGDEWGMHGLQDPLNRGPFMRRDRDMAAFTKRLSAVRTGSDALKTGHVGFVHYGDDLLGILRLCGREHDFFGAPAQNGVTLTLINRADAPCTQTIDLHAITSGLNAAGLHLLRRHSYALAVDLLSGHSVDVARSKFTATLPPLSAAIFQLKP</sequence>
<dbReference type="SUPFAM" id="SSF81296">
    <property type="entry name" value="E set domains"/>
    <property type="match status" value="1"/>
</dbReference>
<keyword evidence="3" id="KW-0119">Carbohydrate metabolism</keyword>
<evidence type="ECO:0000256" key="1">
    <source>
        <dbReference type="ARBA" id="ARBA00008061"/>
    </source>
</evidence>